<proteinExistence type="inferred from homology"/>
<dbReference type="Gene3D" id="3.40.190.80">
    <property type="match status" value="1"/>
</dbReference>
<organism evidence="6 7">
    <name type="scientific">Enterocloster lavalensis</name>
    <dbReference type="NCBI Taxonomy" id="460384"/>
    <lineage>
        <taxon>Bacteria</taxon>
        <taxon>Bacillati</taxon>
        <taxon>Bacillota</taxon>
        <taxon>Clostridia</taxon>
        <taxon>Lachnospirales</taxon>
        <taxon>Lachnospiraceae</taxon>
        <taxon>Enterocloster</taxon>
    </lineage>
</organism>
<comment type="catalytic activity">
    <reaction evidence="1 5">
        <text>a myo-inositol phosphate + H2O = myo-inositol + phosphate</text>
        <dbReference type="Rhea" id="RHEA:24056"/>
        <dbReference type="ChEBI" id="CHEBI:15377"/>
        <dbReference type="ChEBI" id="CHEBI:17268"/>
        <dbReference type="ChEBI" id="CHEBI:43474"/>
        <dbReference type="ChEBI" id="CHEBI:84139"/>
        <dbReference type="EC" id="3.1.3.25"/>
    </reaction>
</comment>
<dbReference type="PRINTS" id="PR01959">
    <property type="entry name" value="SBIMPHPHTASE"/>
</dbReference>
<dbReference type="PANTHER" id="PTHR20854:SF4">
    <property type="entry name" value="INOSITOL-1-MONOPHOSPHATASE-RELATED"/>
    <property type="match status" value="1"/>
</dbReference>
<comment type="cofactor">
    <cofactor evidence="2 4 5">
        <name>Mg(2+)</name>
        <dbReference type="ChEBI" id="CHEBI:18420"/>
    </cofactor>
</comment>
<dbReference type="GO" id="GO:0008934">
    <property type="term" value="F:inositol monophosphate 1-phosphatase activity"/>
    <property type="evidence" value="ECO:0007669"/>
    <property type="project" value="InterPro"/>
</dbReference>
<dbReference type="Proteomes" id="UP000198508">
    <property type="component" value="Unassembled WGS sequence"/>
</dbReference>
<dbReference type="Pfam" id="PF00459">
    <property type="entry name" value="Inositol_P"/>
    <property type="match status" value="1"/>
</dbReference>
<dbReference type="CDD" id="cd01639">
    <property type="entry name" value="IMPase"/>
    <property type="match status" value="1"/>
</dbReference>
<keyword evidence="3 5" id="KW-0378">Hydrolase</keyword>
<evidence type="ECO:0000256" key="5">
    <source>
        <dbReference type="RuleBase" id="RU364068"/>
    </source>
</evidence>
<dbReference type="GO" id="GO:0046872">
    <property type="term" value="F:metal ion binding"/>
    <property type="evidence" value="ECO:0007669"/>
    <property type="project" value="UniProtKB-KW"/>
</dbReference>
<dbReference type="PRINTS" id="PR00377">
    <property type="entry name" value="IMPHPHTASES"/>
</dbReference>
<protein>
    <recommendedName>
        <fullName evidence="5">Inositol-1-monophosphatase</fullName>
        <ecNumber evidence="5">3.1.3.25</ecNumber>
    </recommendedName>
</protein>
<dbReference type="PANTHER" id="PTHR20854">
    <property type="entry name" value="INOSITOL MONOPHOSPHATASE"/>
    <property type="match status" value="1"/>
</dbReference>
<keyword evidence="4 5" id="KW-0460">Magnesium</keyword>
<dbReference type="RefSeq" id="WP_092367574.1">
    <property type="nucleotide sequence ID" value="NZ_DAINWJ010000028.1"/>
</dbReference>
<dbReference type="STRING" id="460384.SAMN05216313_12342"/>
<dbReference type="EMBL" id="FOIM01000023">
    <property type="protein sequence ID" value="SET99798.1"/>
    <property type="molecule type" value="Genomic_DNA"/>
</dbReference>
<gene>
    <name evidence="6" type="ORF">SAMN05216313_12342</name>
</gene>
<dbReference type="GO" id="GO:0006020">
    <property type="term" value="P:inositol metabolic process"/>
    <property type="evidence" value="ECO:0007669"/>
    <property type="project" value="TreeGrafter"/>
</dbReference>
<evidence type="ECO:0000313" key="7">
    <source>
        <dbReference type="Proteomes" id="UP000198508"/>
    </source>
</evidence>
<dbReference type="InterPro" id="IPR000760">
    <property type="entry name" value="Inositol_monophosphatase-like"/>
</dbReference>
<feature type="binding site" evidence="4">
    <location>
        <position position="66"/>
    </location>
    <ligand>
        <name>Mg(2+)</name>
        <dbReference type="ChEBI" id="CHEBI:18420"/>
        <label>1</label>
        <note>catalytic</note>
    </ligand>
</feature>
<dbReference type="GO" id="GO:0007165">
    <property type="term" value="P:signal transduction"/>
    <property type="evidence" value="ECO:0007669"/>
    <property type="project" value="TreeGrafter"/>
</dbReference>
<keyword evidence="4 5" id="KW-0479">Metal-binding</keyword>
<dbReference type="GeneID" id="93279299"/>
<dbReference type="SUPFAM" id="SSF56655">
    <property type="entry name" value="Carbohydrate phosphatase"/>
    <property type="match status" value="1"/>
</dbReference>
<reference evidence="7" key="1">
    <citation type="submission" date="2016-10" db="EMBL/GenBank/DDBJ databases">
        <authorList>
            <person name="Varghese N."/>
            <person name="Submissions S."/>
        </authorList>
    </citation>
    <scope>NUCLEOTIDE SEQUENCE [LARGE SCALE GENOMIC DNA]</scope>
    <source>
        <strain evidence="7">NLAE-zl-G277</strain>
    </source>
</reference>
<dbReference type="EC" id="3.1.3.25" evidence="5"/>
<dbReference type="AlphaFoldDB" id="A0A1I0IS42"/>
<feature type="binding site" evidence="4">
    <location>
        <position position="211"/>
    </location>
    <ligand>
        <name>Mg(2+)</name>
        <dbReference type="ChEBI" id="CHEBI:18420"/>
        <label>1</label>
        <note>catalytic</note>
    </ligand>
</feature>
<dbReference type="InterPro" id="IPR022337">
    <property type="entry name" value="Inositol_monophosphatase_SuhB"/>
</dbReference>
<evidence type="ECO:0000313" key="6">
    <source>
        <dbReference type="EMBL" id="SET99798.1"/>
    </source>
</evidence>
<accession>A0A1I0IS42</accession>
<dbReference type="InterPro" id="IPR033942">
    <property type="entry name" value="IMPase"/>
</dbReference>
<sequence>MKGNIDVQQVIRIIRDMKPYFLDGEMAGRITFKGDIDFATEADFTVQRQVQKGLLDLYPDIQFMGEEKDNSGIDFAGAVWILDPVDGTTNLVHRFSHSAVSLALAVDSCLELGIIYNPYRDEVFHAVRGEGAYLNGSPIHVGPAAQMREALVCVGTAPYYHELADQNFERIKRIFLDCQDIRRLGSAALDLSYVACGRIDAYFEPNLKPWDYGAGVLLVREAGGCVTDFEGREPALNRPCCIVAGTPGIHRALLERYL</sequence>
<evidence type="ECO:0000256" key="1">
    <source>
        <dbReference type="ARBA" id="ARBA00001033"/>
    </source>
</evidence>
<comment type="similarity">
    <text evidence="5">Belongs to the inositol monophosphatase superfamily.</text>
</comment>
<feature type="binding site" evidence="4">
    <location>
        <position position="86"/>
    </location>
    <ligand>
        <name>Mg(2+)</name>
        <dbReference type="ChEBI" id="CHEBI:18420"/>
        <label>1</label>
        <note>catalytic</note>
    </ligand>
</feature>
<keyword evidence="7" id="KW-1185">Reference proteome</keyword>
<evidence type="ECO:0000256" key="4">
    <source>
        <dbReference type="PIRSR" id="PIRSR600760-2"/>
    </source>
</evidence>
<evidence type="ECO:0000256" key="3">
    <source>
        <dbReference type="ARBA" id="ARBA00022801"/>
    </source>
</evidence>
<name>A0A1I0IS42_9FIRM</name>
<dbReference type="Gene3D" id="3.30.540.10">
    <property type="entry name" value="Fructose-1,6-Bisphosphatase, subunit A, domain 1"/>
    <property type="match status" value="1"/>
</dbReference>
<evidence type="ECO:0000256" key="2">
    <source>
        <dbReference type="ARBA" id="ARBA00001946"/>
    </source>
</evidence>
<feature type="binding site" evidence="4">
    <location>
        <position position="83"/>
    </location>
    <ligand>
        <name>Mg(2+)</name>
        <dbReference type="ChEBI" id="CHEBI:18420"/>
        <label>1</label>
        <note>catalytic</note>
    </ligand>
</feature>